<reference evidence="1 2" key="1">
    <citation type="submission" date="2018-05" db="EMBL/GenBank/DDBJ databases">
        <title>Genomic Encyclopedia of Type Strains, Phase IV (KMG-IV): sequencing the most valuable type-strain genomes for metagenomic binning, comparative biology and taxonomic classification.</title>
        <authorList>
            <person name="Goeker M."/>
        </authorList>
    </citation>
    <scope>NUCLEOTIDE SEQUENCE [LARGE SCALE GENOMIC DNA]</scope>
    <source>
        <strain evidence="1 2">DSM 29661</strain>
    </source>
</reference>
<evidence type="ECO:0000313" key="2">
    <source>
        <dbReference type="Proteomes" id="UP000247555"/>
    </source>
</evidence>
<comment type="caution">
    <text evidence="1">The sequence shown here is derived from an EMBL/GenBank/DDBJ whole genome shotgun (WGS) entry which is preliminary data.</text>
</comment>
<keyword evidence="2" id="KW-1185">Reference proteome</keyword>
<dbReference type="SUPFAM" id="SSF53383">
    <property type="entry name" value="PLP-dependent transferases"/>
    <property type="match status" value="1"/>
</dbReference>
<dbReference type="EMBL" id="QJKI01000025">
    <property type="protein sequence ID" value="PXX75806.1"/>
    <property type="molecule type" value="Genomic_DNA"/>
</dbReference>
<proteinExistence type="predicted"/>
<protein>
    <recommendedName>
        <fullName evidence="3">Aminotransferase class I and II</fullName>
    </recommendedName>
</protein>
<dbReference type="Gene3D" id="3.90.1150.10">
    <property type="entry name" value="Aspartate Aminotransferase, domain 1"/>
    <property type="match status" value="1"/>
</dbReference>
<dbReference type="AlphaFoldDB" id="A0A318L3M5"/>
<evidence type="ECO:0008006" key="3">
    <source>
        <dbReference type="Google" id="ProtNLM"/>
    </source>
</evidence>
<dbReference type="Proteomes" id="UP000247555">
    <property type="component" value="Unassembled WGS sequence"/>
</dbReference>
<accession>A0A318L3M5</accession>
<dbReference type="InterPro" id="IPR015422">
    <property type="entry name" value="PyrdxlP-dep_Trfase_small"/>
</dbReference>
<evidence type="ECO:0000313" key="1">
    <source>
        <dbReference type="EMBL" id="PXX75806.1"/>
    </source>
</evidence>
<dbReference type="InterPro" id="IPR015424">
    <property type="entry name" value="PyrdxlP-dep_Trfase"/>
</dbReference>
<gene>
    <name evidence="1" type="ORF">DFR34_12543</name>
</gene>
<organism evidence="1 2">
    <name type="scientific">Rivihabitans pingtungensis</name>
    <dbReference type="NCBI Taxonomy" id="1054498"/>
    <lineage>
        <taxon>Bacteria</taxon>
        <taxon>Pseudomonadati</taxon>
        <taxon>Pseudomonadota</taxon>
        <taxon>Betaproteobacteria</taxon>
        <taxon>Neisseriales</taxon>
        <taxon>Aquaspirillaceae</taxon>
        <taxon>Rivihabitans</taxon>
    </lineage>
</organism>
<sequence>MLWVALPEGANAVALMETAAQENISLAPGALFSAREGFANCIRLSCGAPWTPQQANALRRLGELVDANLQDT</sequence>
<name>A0A318L3M5_9NEIS</name>